<dbReference type="GO" id="GO:0046872">
    <property type="term" value="F:metal ion binding"/>
    <property type="evidence" value="ECO:0007669"/>
    <property type="project" value="UniProtKB-KW"/>
</dbReference>
<dbReference type="PANTHER" id="PTHR42648">
    <property type="entry name" value="TRANSPOSASE, PUTATIVE-RELATED"/>
    <property type="match status" value="1"/>
</dbReference>
<dbReference type="GO" id="GO:0015074">
    <property type="term" value="P:DNA integration"/>
    <property type="evidence" value="ECO:0007669"/>
    <property type="project" value="UniProtKB-KW"/>
</dbReference>
<keyword evidence="12" id="KW-0233">DNA recombination</keyword>
<dbReference type="Pfam" id="PF00665">
    <property type="entry name" value="rve"/>
    <property type="match status" value="1"/>
</dbReference>
<keyword evidence="9" id="KW-0229">DNA integration</keyword>
<keyword evidence="5" id="KW-0255">Endonuclease</keyword>
<dbReference type="PROSITE" id="PS50994">
    <property type="entry name" value="INTEGRASE"/>
    <property type="match status" value="1"/>
</dbReference>
<organism evidence="17 18">
    <name type="scientific">Austropuccinia psidii MF-1</name>
    <dbReference type="NCBI Taxonomy" id="1389203"/>
    <lineage>
        <taxon>Eukaryota</taxon>
        <taxon>Fungi</taxon>
        <taxon>Dikarya</taxon>
        <taxon>Basidiomycota</taxon>
        <taxon>Pucciniomycotina</taxon>
        <taxon>Pucciniomycetes</taxon>
        <taxon>Pucciniales</taxon>
        <taxon>Sphaerophragmiaceae</taxon>
        <taxon>Austropuccinia</taxon>
    </lineage>
</organism>
<dbReference type="InterPro" id="IPR039537">
    <property type="entry name" value="Retrotran_Ty1/copia-like"/>
</dbReference>
<keyword evidence="2" id="KW-0548">Nucleotidyltransferase</keyword>
<keyword evidence="1" id="KW-0815">Transposition</keyword>
<evidence type="ECO:0000256" key="3">
    <source>
        <dbReference type="ARBA" id="ARBA00022722"/>
    </source>
</evidence>
<evidence type="ECO:0000256" key="12">
    <source>
        <dbReference type="ARBA" id="ARBA00023172"/>
    </source>
</evidence>
<comment type="catalytic activity">
    <reaction evidence="13">
        <text>DNA(n) + a 2'-deoxyribonucleoside 5'-triphosphate = DNA(n+1) + diphosphate</text>
        <dbReference type="Rhea" id="RHEA:22508"/>
        <dbReference type="Rhea" id="RHEA-COMP:17339"/>
        <dbReference type="Rhea" id="RHEA-COMP:17340"/>
        <dbReference type="ChEBI" id="CHEBI:33019"/>
        <dbReference type="ChEBI" id="CHEBI:61560"/>
        <dbReference type="ChEBI" id="CHEBI:173112"/>
        <dbReference type="EC" id="2.7.7.49"/>
    </reaction>
</comment>
<evidence type="ECO:0000256" key="14">
    <source>
        <dbReference type="ARBA" id="ARBA00049244"/>
    </source>
</evidence>
<keyword evidence="4" id="KW-0479">Metal-binding</keyword>
<evidence type="ECO:0000256" key="1">
    <source>
        <dbReference type="ARBA" id="ARBA00022578"/>
    </source>
</evidence>
<keyword evidence="7" id="KW-0460">Magnesium</keyword>
<evidence type="ECO:0000256" key="15">
    <source>
        <dbReference type="SAM" id="SignalP"/>
    </source>
</evidence>
<reference evidence="17" key="1">
    <citation type="submission" date="2021-03" db="EMBL/GenBank/DDBJ databases">
        <title>Draft genome sequence of rust myrtle Austropuccinia psidii MF-1, a brazilian biotype.</title>
        <authorList>
            <person name="Quecine M.C."/>
            <person name="Pachon D.M.R."/>
            <person name="Bonatelli M.L."/>
            <person name="Correr F.H."/>
            <person name="Franceschini L.M."/>
            <person name="Leite T.F."/>
            <person name="Margarido G.R.A."/>
            <person name="Almeida C.A."/>
            <person name="Ferrarezi J.A."/>
            <person name="Labate C.A."/>
        </authorList>
    </citation>
    <scope>NUCLEOTIDE SEQUENCE</scope>
    <source>
        <strain evidence="17">MF-1</strain>
    </source>
</reference>
<dbReference type="EMBL" id="AVOT02050293">
    <property type="protein sequence ID" value="MBW0545392.1"/>
    <property type="molecule type" value="Genomic_DNA"/>
</dbReference>
<evidence type="ECO:0000259" key="16">
    <source>
        <dbReference type="PROSITE" id="PS50994"/>
    </source>
</evidence>
<proteinExistence type="predicted"/>
<dbReference type="Proteomes" id="UP000765509">
    <property type="component" value="Unassembled WGS sequence"/>
</dbReference>
<keyword evidence="10" id="KW-0695">RNA-directed DNA polymerase</keyword>
<keyword evidence="15" id="KW-0732">Signal</keyword>
<dbReference type="AlphaFoldDB" id="A0A9Q3FVF7"/>
<dbReference type="OrthoDB" id="7691805at2759"/>
<keyword evidence="11" id="KW-0808">Transferase</keyword>
<evidence type="ECO:0000313" key="17">
    <source>
        <dbReference type="EMBL" id="MBW0545392.1"/>
    </source>
</evidence>
<dbReference type="InterPro" id="IPR036397">
    <property type="entry name" value="RNaseH_sf"/>
</dbReference>
<evidence type="ECO:0000256" key="8">
    <source>
        <dbReference type="ARBA" id="ARBA00022884"/>
    </source>
</evidence>
<evidence type="ECO:0000313" key="18">
    <source>
        <dbReference type="Proteomes" id="UP000765509"/>
    </source>
</evidence>
<keyword evidence="6" id="KW-0378">Hydrolase</keyword>
<sequence length="229" mass="25215">MPLFNGLSLSLLVTTTFANDCWWLDIVPGKETSWSAAASSSHCLLDMNPISLPNSVSLSARGWHERLGHACDKFVISFLKQNVPSFELKSWQSFYCEVCLKAKSTHCLAKARIDIPKQKPLDLLVSDVMGPLADDSQGFRDHVSTYSIVYPLKSQSEAPEAILDAVKQLQVHLGTTPKALRTDNAWEFTSANFTSTLASLGITFCSSLPYSPQENSKAERLNQTLGDMA</sequence>
<evidence type="ECO:0000256" key="10">
    <source>
        <dbReference type="ARBA" id="ARBA00022918"/>
    </source>
</evidence>
<keyword evidence="18" id="KW-1185">Reference proteome</keyword>
<dbReference type="GO" id="GO:0003887">
    <property type="term" value="F:DNA-directed DNA polymerase activity"/>
    <property type="evidence" value="ECO:0007669"/>
    <property type="project" value="UniProtKB-KW"/>
</dbReference>
<dbReference type="GO" id="GO:0004519">
    <property type="term" value="F:endonuclease activity"/>
    <property type="evidence" value="ECO:0007669"/>
    <property type="project" value="UniProtKB-KW"/>
</dbReference>
<evidence type="ECO:0000256" key="4">
    <source>
        <dbReference type="ARBA" id="ARBA00022723"/>
    </source>
</evidence>
<comment type="caution">
    <text evidence="17">The sequence shown here is derived from an EMBL/GenBank/DDBJ whole genome shotgun (WGS) entry which is preliminary data.</text>
</comment>
<evidence type="ECO:0000256" key="5">
    <source>
        <dbReference type="ARBA" id="ARBA00022759"/>
    </source>
</evidence>
<keyword evidence="11" id="KW-0239">DNA-directed DNA polymerase</keyword>
<dbReference type="GO" id="GO:0006310">
    <property type="term" value="P:DNA recombination"/>
    <property type="evidence" value="ECO:0007669"/>
    <property type="project" value="UniProtKB-KW"/>
</dbReference>
<feature type="domain" description="Integrase catalytic" evidence="16">
    <location>
        <begin position="116"/>
        <end position="229"/>
    </location>
</feature>
<protein>
    <recommendedName>
        <fullName evidence="16">Integrase catalytic domain-containing protein</fullName>
    </recommendedName>
</protein>
<keyword evidence="8" id="KW-0694">RNA-binding</keyword>
<evidence type="ECO:0000256" key="13">
    <source>
        <dbReference type="ARBA" id="ARBA00048173"/>
    </source>
</evidence>
<dbReference type="SUPFAM" id="SSF53098">
    <property type="entry name" value="Ribonuclease H-like"/>
    <property type="match status" value="1"/>
</dbReference>
<dbReference type="InterPro" id="IPR001584">
    <property type="entry name" value="Integrase_cat-core"/>
</dbReference>
<evidence type="ECO:0000256" key="7">
    <source>
        <dbReference type="ARBA" id="ARBA00022842"/>
    </source>
</evidence>
<dbReference type="GO" id="GO:0005634">
    <property type="term" value="C:nucleus"/>
    <property type="evidence" value="ECO:0007669"/>
    <property type="project" value="UniProtKB-ARBA"/>
</dbReference>
<dbReference type="GO" id="GO:0016787">
    <property type="term" value="F:hydrolase activity"/>
    <property type="evidence" value="ECO:0007669"/>
    <property type="project" value="UniProtKB-KW"/>
</dbReference>
<comment type="catalytic activity">
    <reaction evidence="14">
        <text>DNA(n) + a 2'-deoxyribonucleoside 5'-triphosphate = DNA(n+1) + diphosphate</text>
        <dbReference type="Rhea" id="RHEA:22508"/>
        <dbReference type="Rhea" id="RHEA-COMP:17339"/>
        <dbReference type="Rhea" id="RHEA-COMP:17340"/>
        <dbReference type="ChEBI" id="CHEBI:33019"/>
        <dbReference type="ChEBI" id="CHEBI:61560"/>
        <dbReference type="ChEBI" id="CHEBI:173112"/>
        <dbReference type="EC" id="2.7.7.7"/>
    </reaction>
</comment>
<accession>A0A9Q3FVF7</accession>
<dbReference type="GO" id="GO:0032196">
    <property type="term" value="P:transposition"/>
    <property type="evidence" value="ECO:0007669"/>
    <property type="project" value="UniProtKB-KW"/>
</dbReference>
<feature type="signal peptide" evidence="15">
    <location>
        <begin position="1"/>
        <end position="18"/>
    </location>
</feature>
<name>A0A9Q3FVF7_9BASI</name>
<evidence type="ECO:0000256" key="11">
    <source>
        <dbReference type="ARBA" id="ARBA00022932"/>
    </source>
</evidence>
<feature type="chain" id="PRO_5040316988" description="Integrase catalytic domain-containing protein" evidence="15">
    <location>
        <begin position="19"/>
        <end position="229"/>
    </location>
</feature>
<evidence type="ECO:0000256" key="6">
    <source>
        <dbReference type="ARBA" id="ARBA00022801"/>
    </source>
</evidence>
<dbReference type="Gene3D" id="3.30.420.10">
    <property type="entry name" value="Ribonuclease H-like superfamily/Ribonuclease H"/>
    <property type="match status" value="1"/>
</dbReference>
<evidence type="ECO:0000256" key="2">
    <source>
        <dbReference type="ARBA" id="ARBA00022695"/>
    </source>
</evidence>
<gene>
    <name evidence="17" type="ORF">O181_085107</name>
</gene>
<dbReference type="InterPro" id="IPR012337">
    <property type="entry name" value="RNaseH-like_sf"/>
</dbReference>
<evidence type="ECO:0000256" key="9">
    <source>
        <dbReference type="ARBA" id="ARBA00022908"/>
    </source>
</evidence>
<dbReference type="PANTHER" id="PTHR42648:SF11">
    <property type="entry name" value="TRANSPOSON TY4-P GAG-POL POLYPROTEIN"/>
    <property type="match status" value="1"/>
</dbReference>
<dbReference type="GO" id="GO:0003964">
    <property type="term" value="F:RNA-directed DNA polymerase activity"/>
    <property type="evidence" value="ECO:0007669"/>
    <property type="project" value="UniProtKB-KW"/>
</dbReference>
<dbReference type="GO" id="GO:0003723">
    <property type="term" value="F:RNA binding"/>
    <property type="evidence" value="ECO:0007669"/>
    <property type="project" value="UniProtKB-KW"/>
</dbReference>
<keyword evidence="3" id="KW-0540">Nuclease</keyword>